<reference evidence="2 3" key="1">
    <citation type="submission" date="2015-12" db="EMBL/GenBank/DDBJ databases">
        <title>The genome of Folsomia candida.</title>
        <authorList>
            <person name="Faddeeva A."/>
            <person name="Derks M.F."/>
            <person name="Anvar Y."/>
            <person name="Smit S."/>
            <person name="Van Straalen N."/>
            <person name="Roelofs D."/>
        </authorList>
    </citation>
    <scope>NUCLEOTIDE SEQUENCE [LARGE SCALE GENOMIC DNA]</scope>
    <source>
        <strain evidence="2 3">VU population</strain>
        <tissue evidence="2">Whole body</tissue>
    </source>
</reference>
<sequence length="145" mass="16170">MSVYFLNFREERGGGPKGVEQPMVEEIKLHSHDKTGNLCPPNYTILIDGMKFQLWLSNYPYPILFVGFVVCRVDPLYPAVTSLISMISSSSWLVSILVFLASYLIRAILIVIFVNELMKEDKAGFAKGDMGREGGQVVETTGDSD</sequence>
<evidence type="ECO:0000256" key="1">
    <source>
        <dbReference type="SAM" id="Phobius"/>
    </source>
</evidence>
<feature type="transmembrane region" description="Helical" evidence="1">
    <location>
        <begin position="92"/>
        <end position="114"/>
    </location>
</feature>
<protein>
    <submittedName>
        <fullName evidence="2">Uncharacterized protein</fullName>
    </submittedName>
</protein>
<evidence type="ECO:0000313" key="3">
    <source>
        <dbReference type="Proteomes" id="UP000198287"/>
    </source>
</evidence>
<evidence type="ECO:0000313" key="2">
    <source>
        <dbReference type="EMBL" id="OXA55059.1"/>
    </source>
</evidence>
<proteinExistence type="predicted"/>
<comment type="caution">
    <text evidence="2">The sequence shown here is derived from an EMBL/GenBank/DDBJ whole genome shotgun (WGS) entry which is preliminary data.</text>
</comment>
<keyword evidence="3" id="KW-1185">Reference proteome</keyword>
<keyword evidence="1" id="KW-0472">Membrane</keyword>
<dbReference type="EMBL" id="LNIX01000005">
    <property type="protein sequence ID" value="OXA55059.1"/>
    <property type="molecule type" value="Genomic_DNA"/>
</dbReference>
<keyword evidence="1" id="KW-1133">Transmembrane helix</keyword>
<gene>
    <name evidence="2" type="ORF">Fcan01_10167</name>
</gene>
<accession>A0A226ECA1</accession>
<organism evidence="2 3">
    <name type="scientific">Folsomia candida</name>
    <name type="common">Springtail</name>
    <dbReference type="NCBI Taxonomy" id="158441"/>
    <lineage>
        <taxon>Eukaryota</taxon>
        <taxon>Metazoa</taxon>
        <taxon>Ecdysozoa</taxon>
        <taxon>Arthropoda</taxon>
        <taxon>Hexapoda</taxon>
        <taxon>Collembola</taxon>
        <taxon>Entomobryomorpha</taxon>
        <taxon>Isotomoidea</taxon>
        <taxon>Isotomidae</taxon>
        <taxon>Proisotominae</taxon>
        <taxon>Folsomia</taxon>
    </lineage>
</organism>
<keyword evidence="1" id="KW-0812">Transmembrane</keyword>
<feature type="transmembrane region" description="Helical" evidence="1">
    <location>
        <begin position="59"/>
        <end position="80"/>
    </location>
</feature>
<dbReference type="AlphaFoldDB" id="A0A226ECA1"/>
<name>A0A226ECA1_FOLCA</name>
<dbReference type="Proteomes" id="UP000198287">
    <property type="component" value="Unassembled WGS sequence"/>
</dbReference>